<comment type="caution">
    <text evidence="2">The sequence shown here is derived from an EMBL/GenBank/DDBJ whole genome shotgun (WGS) entry which is preliminary data.</text>
</comment>
<organism evidence="2 3">
    <name type="scientific">Babesia ovis</name>
    <dbReference type="NCBI Taxonomy" id="5869"/>
    <lineage>
        <taxon>Eukaryota</taxon>
        <taxon>Sar</taxon>
        <taxon>Alveolata</taxon>
        <taxon>Apicomplexa</taxon>
        <taxon>Aconoidasida</taxon>
        <taxon>Piroplasmida</taxon>
        <taxon>Babesiidae</taxon>
        <taxon>Babesia</taxon>
    </lineage>
</organism>
<name>A0A9W5TC81_BABOV</name>
<feature type="compositionally biased region" description="Polar residues" evidence="1">
    <location>
        <begin position="151"/>
        <end position="174"/>
    </location>
</feature>
<reference evidence="2" key="1">
    <citation type="submission" date="2019-12" db="EMBL/GenBank/DDBJ databases">
        <title>Genome sequence of Babesia ovis.</title>
        <authorList>
            <person name="Yamagishi J."/>
            <person name="Sevinc F."/>
            <person name="Xuan X."/>
        </authorList>
    </citation>
    <scope>NUCLEOTIDE SEQUENCE</scope>
    <source>
        <strain evidence="2">Selcuk</strain>
    </source>
</reference>
<feature type="region of interest" description="Disordered" evidence="1">
    <location>
        <begin position="18"/>
        <end position="49"/>
    </location>
</feature>
<dbReference type="OrthoDB" id="365311at2759"/>
<gene>
    <name evidence="2" type="ORF">BaOVIS_020850</name>
</gene>
<evidence type="ECO:0000313" key="3">
    <source>
        <dbReference type="Proteomes" id="UP001057455"/>
    </source>
</evidence>
<feature type="region of interest" description="Disordered" evidence="1">
    <location>
        <begin position="123"/>
        <end position="174"/>
    </location>
</feature>
<evidence type="ECO:0000256" key="1">
    <source>
        <dbReference type="SAM" id="MobiDB-lite"/>
    </source>
</evidence>
<proteinExistence type="predicted"/>
<dbReference type="EMBL" id="BLIY01000017">
    <property type="protein sequence ID" value="GFE54681.1"/>
    <property type="molecule type" value="Genomic_DNA"/>
</dbReference>
<feature type="compositionally biased region" description="Polar residues" evidence="1">
    <location>
        <begin position="1316"/>
        <end position="1336"/>
    </location>
</feature>
<evidence type="ECO:0000313" key="2">
    <source>
        <dbReference type="EMBL" id="GFE54681.1"/>
    </source>
</evidence>
<accession>A0A9W5TC81</accession>
<feature type="compositionally biased region" description="Basic residues" evidence="1">
    <location>
        <begin position="1208"/>
        <end position="1220"/>
    </location>
</feature>
<feature type="compositionally biased region" description="Basic residues" evidence="1">
    <location>
        <begin position="127"/>
        <end position="137"/>
    </location>
</feature>
<protein>
    <submittedName>
        <fullName evidence="2">Uncharacterized protein</fullName>
    </submittedName>
</protein>
<feature type="compositionally biased region" description="Basic and acidic residues" evidence="1">
    <location>
        <begin position="39"/>
        <end position="49"/>
    </location>
</feature>
<feature type="compositionally biased region" description="Polar residues" evidence="1">
    <location>
        <begin position="1228"/>
        <end position="1242"/>
    </location>
</feature>
<keyword evidence="3" id="KW-1185">Reference proteome</keyword>
<sequence>MSVSLESRQLDDNIVFSASDSDDEDYTDSSSPLRRKVRPSGELHVHEDRSSTHLTSRLFEIVIMRRHAKLSTCLQRLLLTLGSNERHMAIADILSFICECAGFRHSSISPNIIASPFGDDNSLGLGKARRKPGRKNKPKPDITESPFHTVLDSTTPSSASDSVGGTTEEATTVPGSTAGNFSYNSFNWTSFLEMFSQLPTSATYDEIVKHTCARPEDAIDQSDSLLYLPEIGYKTANILPKCLSSKFLNLCLERVDGLTSALHTQDGWTIGFGKKNVAFLRFKEFFQQLVLEAEASSVGDLLHALQWIFALSLIGFRAVRQYAFIACNEIVASLLVKLNALSKNERVFKRQLEVELEMDQRTHERVHGRSTKVSLNVSKSSIEVYKKLLLAQRGQNAINAFVKCVFCVNFSTKLQDVLLDIRVSAAFSLVSNLLLCPKIFSETPYIHFVYHQLPTTDETTRLLLLRYLAMVDRRINEEQFGILLSVHAASMRDNMAKCCDAIEALFLRDIHQNFDCSVVAAHKNDKDFMALVNSLSRTSSTTLCVLVASLYMPSVRVSNYTTAFQASTDDLRSKYRNLLIPHPAVVGLQQTLRIHEDNLNDHEMFNRCFVELNNISTSVDNKNAFVSNMVVGLWHYNRVFTNVGNIIRYICQAGDIDVLSINIDETGQEMLLHMALASLEHMFNVQDEDTGFRDLQLDAVSAVTTHGALLLRLFQASRVHTRIVLNLLEIATAQLQRTGLPVATGLIGAVKECITQIISNMDQSEFTIDSLRLGIRVMYNVYTDEEESRLNVSELYNMLCGRMHNPQEANVVTLHCIITLLHYLPLEIESSLSLSVLIRRNLESLPDKNHLLWCGIGFVLFESELYKCVKTSRTSVDPAFCDLRDSILRAISGIINSAASDCIRFVCFSSIAALVQISALVNLEDIPEGVDADLYRVMHYFLVQVRQVHARSMASNGKIVSSPIYKKGITISDVFINGNTEAHFRHNCLESLLCLNNMFMRSLSARLYCSGASVLLFLQLLSGCQAVCDQAGNYIRFLANFDEQILISLLLAALFGLYESNSRPLTAELGRRFVQQLVVKQDVLVDHTKLNVDKLFIAILRYGVHAPSNWDFLPDCADLIKMLKHHGCVFNKQRIEAQIQPLVAALEPHTDIYQKASDFFEIVGINNQCRITNATEDLEDIDRCVQIIRSKSTYLQFDAVIDTFGRRKPGKPKVVKRPRVKQHERTTTADTRASSEDSSNAQMELSPVLMRTFTKSHMNAYPPSVGILQQPSTDTEVPYQTLSGSHGSLDLDYMEFDQMSVPKTNSAMLPVDPMATPTSEDSSGMRSTPNDAIDSYSSSVMSPLMLPY</sequence>
<dbReference type="Proteomes" id="UP001057455">
    <property type="component" value="Unassembled WGS sequence"/>
</dbReference>
<feature type="region of interest" description="Disordered" evidence="1">
    <location>
        <begin position="1208"/>
        <end position="1242"/>
    </location>
</feature>
<feature type="region of interest" description="Disordered" evidence="1">
    <location>
        <begin position="1305"/>
        <end position="1336"/>
    </location>
</feature>